<dbReference type="PROSITE" id="PS50088">
    <property type="entry name" value="ANK_REPEAT"/>
    <property type="match status" value="1"/>
</dbReference>
<evidence type="ECO:0000256" key="6">
    <source>
        <dbReference type="ARBA" id="ARBA00023186"/>
    </source>
</evidence>
<dbReference type="InterPro" id="IPR036770">
    <property type="entry name" value="Ankyrin_rpt-contain_sf"/>
</dbReference>
<dbReference type="SUPFAM" id="SSF48403">
    <property type="entry name" value="Ankyrin repeat"/>
    <property type="match status" value="1"/>
</dbReference>
<dbReference type="GO" id="GO:0005102">
    <property type="term" value="F:signaling receptor binding"/>
    <property type="evidence" value="ECO:0007669"/>
    <property type="project" value="TreeGrafter"/>
</dbReference>
<proteinExistence type="predicted"/>
<keyword evidence="6" id="KW-0143">Chaperone</keyword>
<comment type="function">
    <text evidence="7">Acts as a molecular chaperone for G protein-coupled receptors, regulating their biogenesis and exit from the ER.</text>
</comment>
<feature type="domain" description="Ankyrin repeat" evidence="10">
    <location>
        <begin position="241"/>
        <end position="491"/>
    </location>
</feature>
<evidence type="ECO:0000256" key="4">
    <source>
        <dbReference type="ARBA" id="ARBA00023043"/>
    </source>
</evidence>
<evidence type="ECO:0000256" key="1">
    <source>
        <dbReference type="ARBA" id="ARBA00004586"/>
    </source>
</evidence>
<keyword evidence="4 8" id="KW-0040">ANK repeat</keyword>
<dbReference type="PANTHER" id="PTHR12447:SF25">
    <property type="entry name" value="ANKYRIN REPEAT DOMAIN-CONTAINING PROTEIN 13C"/>
    <property type="match status" value="1"/>
</dbReference>
<dbReference type="Pfam" id="PF12796">
    <property type="entry name" value="Ank_2"/>
    <property type="match status" value="1"/>
</dbReference>
<dbReference type="Pfam" id="PF11904">
    <property type="entry name" value="ANKRD13_C"/>
    <property type="match status" value="1"/>
</dbReference>
<feature type="compositionally biased region" description="Polar residues" evidence="9">
    <location>
        <begin position="31"/>
        <end position="42"/>
    </location>
</feature>
<evidence type="ECO:0000256" key="3">
    <source>
        <dbReference type="ARBA" id="ARBA00022824"/>
    </source>
</evidence>
<evidence type="ECO:0000256" key="5">
    <source>
        <dbReference type="ARBA" id="ARBA00023136"/>
    </source>
</evidence>
<dbReference type="InterPro" id="IPR021832">
    <property type="entry name" value="ANKRD13"/>
</dbReference>
<evidence type="ECO:0000256" key="8">
    <source>
        <dbReference type="PROSITE-ProRule" id="PRU00023"/>
    </source>
</evidence>
<evidence type="ECO:0000259" key="10">
    <source>
        <dbReference type="Pfam" id="PF11904"/>
    </source>
</evidence>
<dbReference type="Ensembl" id="ENSSAUT00010072788.1">
    <property type="protein sequence ID" value="ENSSAUP00010069552.1"/>
    <property type="gene ID" value="ENSSAUG00010027528.1"/>
</dbReference>
<name>A0A671Z3N2_SPAAU</name>
<comment type="subcellular location">
    <subcellularLocation>
        <location evidence="1">Endoplasmic reticulum membrane</location>
    </subcellularLocation>
</comment>
<evidence type="ECO:0000256" key="9">
    <source>
        <dbReference type="SAM" id="MobiDB-lite"/>
    </source>
</evidence>
<dbReference type="InterPro" id="IPR055285">
    <property type="entry name" value="ANKRD13_C"/>
</dbReference>
<sequence>MTGEKIRSLRKDHRPSKDEDLLEPDEEAATGTFTASKTNNKSRASKIFSNHKLIKSSSTQQQNQQSQINANTNTLSTSDVIDDNNKNPIIRTGQDFPVHECVFKGDVRRLSSLIRTQNIAQKDVHGNTPLHLAVMMGHKECAHLLLAHNAPVKVKNAQGWSPLAEAISYGDRQMITALLRKLKQQSRETVEDKRPKLLKALKELGDFYLELHWDFQSWVPLLSRILPSDACKIYKQGLNIRLDTTLIDFTDMKCQRGDLSFIFNGNAIPSESFVVLDNEQKVYQRIHHEESEMETEEEVDILMSSDVYSATLSTKSITFSRAQTGWLFREDKTERVGNFLADFYSVNGLVLESRKRREHLSEEDILRNKAIMESLSKGGNLIEQNFEPARRQSLTPPSPNTISWEEYITADNGNHKCYLSVVFSSVNICCSFVFSFRLLNVLEVIAPFKHFNKLREFVQMKLPPGFPVKLDIPVFPTITATVTFQEFRYDEFDESIFTIPNEYKEDPSRFPDL</sequence>
<feature type="compositionally biased region" description="Low complexity" evidence="9">
    <location>
        <begin position="56"/>
        <end position="74"/>
    </location>
</feature>
<keyword evidence="5" id="KW-0472">Membrane</keyword>
<keyword evidence="2" id="KW-0677">Repeat</keyword>
<dbReference type="GO" id="GO:0005789">
    <property type="term" value="C:endoplasmic reticulum membrane"/>
    <property type="evidence" value="ECO:0007669"/>
    <property type="project" value="UniProtKB-SubCell"/>
</dbReference>
<keyword evidence="12" id="KW-1185">Reference proteome</keyword>
<accession>A0A671Z3N2</accession>
<evidence type="ECO:0000256" key="7">
    <source>
        <dbReference type="ARBA" id="ARBA00037107"/>
    </source>
</evidence>
<dbReference type="PANTHER" id="PTHR12447">
    <property type="entry name" value="ANKYRIN REPEAT DOMAIN-CONTAINING PROTEIN 13"/>
    <property type="match status" value="1"/>
</dbReference>
<organism evidence="11 12">
    <name type="scientific">Sparus aurata</name>
    <name type="common">Gilthead sea bream</name>
    <dbReference type="NCBI Taxonomy" id="8175"/>
    <lineage>
        <taxon>Eukaryota</taxon>
        <taxon>Metazoa</taxon>
        <taxon>Chordata</taxon>
        <taxon>Craniata</taxon>
        <taxon>Vertebrata</taxon>
        <taxon>Euteleostomi</taxon>
        <taxon>Actinopterygii</taxon>
        <taxon>Neopterygii</taxon>
        <taxon>Teleostei</taxon>
        <taxon>Neoteleostei</taxon>
        <taxon>Acanthomorphata</taxon>
        <taxon>Eupercaria</taxon>
        <taxon>Spariformes</taxon>
        <taxon>Sparidae</taxon>
        <taxon>Sparus</taxon>
    </lineage>
</organism>
<feature type="compositionally biased region" description="Basic and acidic residues" evidence="9">
    <location>
        <begin position="1"/>
        <end position="19"/>
    </location>
</feature>
<feature type="repeat" description="ANK" evidence="8">
    <location>
        <begin position="125"/>
        <end position="157"/>
    </location>
</feature>
<dbReference type="AlphaFoldDB" id="A0A671Z3N2"/>
<keyword evidence="3" id="KW-0256">Endoplasmic reticulum</keyword>
<dbReference type="Proteomes" id="UP000472265">
    <property type="component" value="Chromosome 11"/>
</dbReference>
<dbReference type="Gene3D" id="1.25.40.20">
    <property type="entry name" value="Ankyrin repeat-containing domain"/>
    <property type="match status" value="1"/>
</dbReference>
<feature type="region of interest" description="Disordered" evidence="9">
    <location>
        <begin position="1"/>
        <end position="80"/>
    </location>
</feature>
<evidence type="ECO:0000313" key="12">
    <source>
        <dbReference type="Proteomes" id="UP000472265"/>
    </source>
</evidence>
<dbReference type="GeneTree" id="ENSGT00950000182928"/>
<evidence type="ECO:0000313" key="11">
    <source>
        <dbReference type="Ensembl" id="ENSSAUP00010069552.1"/>
    </source>
</evidence>
<dbReference type="FunFam" id="1.25.40.20:FF:000073">
    <property type="entry name" value="Ankyrin repeat domain-containing protein 13C"/>
    <property type="match status" value="1"/>
</dbReference>
<protein>
    <submittedName>
        <fullName evidence="11">Ankyrin repeat domain 13C</fullName>
    </submittedName>
</protein>
<dbReference type="GO" id="GO:0006621">
    <property type="term" value="P:protein retention in ER lumen"/>
    <property type="evidence" value="ECO:0007669"/>
    <property type="project" value="TreeGrafter"/>
</dbReference>
<dbReference type="SMART" id="SM00248">
    <property type="entry name" value="ANK"/>
    <property type="match status" value="2"/>
</dbReference>
<evidence type="ECO:0000256" key="2">
    <source>
        <dbReference type="ARBA" id="ARBA00022737"/>
    </source>
</evidence>
<reference evidence="11" key="3">
    <citation type="submission" date="2025-09" db="UniProtKB">
        <authorList>
            <consortium name="Ensembl"/>
        </authorList>
    </citation>
    <scope>IDENTIFICATION</scope>
</reference>
<dbReference type="InterPro" id="IPR002110">
    <property type="entry name" value="Ankyrin_rpt"/>
</dbReference>
<reference evidence="11" key="2">
    <citation type="submission" date="2025-08" db="UniProtKB">
        <authorList>
            <consortium name="Ensembl"/>
        </authorList>
    </citation>
    <scope>IDENTIFICATION</scope>
</reference>
<dbReference type="PROSITE" id="PS50297">
    <property type="entry name" value="ANK_REP_REGION"/>
    <property type="match status" value="1"/>
</dbReference>
<gene>
    <name evidence="11" type="primary">ANKRD13C</name>
    <name evidence="11" type="synonym">ankrd13c</name>
</gene>
<reference evidence="11" key="1">
    <citation type="submission" date="2021-04" db="EMBL/GenBank/DDBJ databases">
        <authorList>
            <consortium name="Wellcome Sanger Institute Data Sharing"/>
        </authorList>
    </citation>
    <scope>NUCLEOTIDE SEQUENCE [LARGE SCALE GENOMIC DNA]</scope>
</reference>